<evidence type="ECO:0000256" key="2">
    <source>
        <dbReference type="ARBA" id="ARBA00015816"/>
    </source>
</evidence>
<dbReference type="CDD" id="cd03467">
    <property type="entry name" value="Rieske"/>
    <property type="match status" value="1"/>
</dbReference>
<dbReference type="InterPro" id="IPR006311">
    <property type="entry name" value="TAT_signal"/>
</dbReference>
<evidence type="ECO:0000256" key="6">
    <source>
        <dbReference type="ARBA" id="ARBA00023014"/>
    </source>
</evidence>
<dbReference type="GO" id="GO:0016705">
    <property type="term" value="F:oxidoreductase activity, acting on paired donors, with incorporation or reduction of molecular oxygen"/>
    <property type="evidence" value="ECO:0007669"/>
    <property type="project" value="UniProtKB-ARBA"/>
</dbReference>
<name>A0A7Y9ICC2_9ACTN</name>
<keyword evidence="13" id="KW-1185">Reference proteome</keyword>
<evidence type="ECO:0000256" key="7">
    <source>
        <dbReference type="ARBA" id="ARBA00023157"/>
    </source>
</evidence>
<dbReference type="PROSITE" id="PS51296">
    <property type="entry name" value="RIESKE"/>
    <property type="match status" value="1"/>
</dbReference>
<organism evidence="12 13">
    <name type="scientific">Microlunatus parietis</name>
    <dbReference type="NCBI Taxonomy" id="682979"/>
    <lineage>
        <taxon>Bacteria</taxon>
        <taxon>Bacillati</taxon>
        <taxon>Actinomycetota</taxon>
        <taxon>Actinomycetes</taxon>
        <taxon>Propionibacteriales</taxon>
        <taxon>Propionibacteriaceae</taxon>
        <taxon>Microlunatus</taxon>
    </lineage>
</organism>
<dbReference type="Gene3D" id="2.102.10.10">
    <property type="entry name" value="Rieske [2Fe-2S] iron-sulphur domain"/>
    <property type="match status" value="1"/>
</dbReference>
<reference evidence="12 13" key="1">
    <citation type="submission" date="2020-07" db="EMBL/GenBank/DDBJ databases">
        <title>Sequencing the genomes of 1000 actinobacteria strains.</title>
        <authorList>
            <person name="Klenk H.-P."/>
        </authorList>
    </citation>
    <scope>NUCLEOTIDE SEQUENCE [LARGE SCALE GENOMIC DNA]</scope>
    <source>
        <strain evidence="12 13">DSM 22083</strain>
    </source>
</reference>
<evidence type="ECO:0000256" key="4">
    <source>
        <dbReference type="ARBA" id="ARBA00022723"/>
    </source>
</evidence>
<evidence type="ECO:0000256" key="3">
    <source>
        <dbReference type="ARBA" id="ARBA00022714"/>
    </source>
</evidence>
<dbReference type="GO" id="GO:0051537">
    <property type="term" value="F:2 iron, 2 sulfur cluster binding"/>
    <property type="evidence" value="ECO:0007669"/>
    <property type="project" value="UniProtKB-KW"/>
</dbReference>
<dbReference type="FunFam" id="2.102.10.10:FF:000016">
    <property type="entry name" value="Nitrite reductase/ring-hydroxylating ferredoxin subunit"/>
    <property type="match status" value="1"/>
</dbReference>
<dbReference type="SUPFAM" id="SSF50022">
    <property type="entry name" value="ISP domain"/>
    <property type="match status" value="1"/>
</dbReference>
<dbReference type="InterPro" id="IPR017941">
    <property type="entry name" value="Rieske_2Fe-2S"/>
</dbReference>
<feature type="region of interest" description="Disordered" evidence="10">
    <location>
        <begin position="41"/>
        <end position="100"/>
    </location>
</feature>
<dbReference type="EMBL" id="JACCBU010000001">
    <property type="protein sequence ID" value="NYE74077.1"/>
    <property type="molecule type" value="Genomic_DNA"/>
</dbReference>
<feature type="compositionally biased region" description="Low complexity" evidence="10">
    <location>
        <begin position="48"/>
        <end position="89"/>
    </location>
</feature>
<dbReference type="GO" id="GO:0046872">
    <property type="term" value="F:metal ion binding"/>
    <property type="evidence" value="ECO:0007669"/>
    <property type="project" value="UniProtKB-KW"/>
</dbReference>
<sequence length="188" mass="18072">MPDVRSQLDQLVAGARSRRRLLRQAGLAAVAIGTGAGIAGCSTGGSAGPSASAPASAAPSTSGGPTAGSSPSASASPSGGSSPSASGSPTPAPQGITVATADVPEGGGVVIQEKYVVTQPAAGEFKAFSAVCTHQGCPVEKVENAEIVCPCHGSHFAIATGDPVSGPADQPLPAVEFTVSGDSLVLPE</sequence>
<dbReference type="GO" id="GO:0016020">
    <property type="term" value="C:membrane"/>
    <property type="evidence" value="ECO:0007669"/>
    <property type="project" value="InterPro"/>
</dbReference>
<evidence type="ECO:0000313" key="12">
    <source>
        <dbReference type="EMBL" id="NYE74077.1"/>
    </source>
</evidence>
<evidence type="ECO:0000313" key="13">
    <source>
        <dbReference type="Proteomes" id="UP000569914"/>
    </source>
</evidence>
<keyword evidence="3" id="KW-0001">2Fe-2S</keyword>
<gene>
    <name evidence="12" type="ORF">BKA15_005406</name>
</gene>
<dbReference type="Pfam" id="PF00355">
    <property type="entry name" value="Rieske"/>
    <property type="match status" value="1"/>
</dbReference>
<comment type="caution">
    <text evidence="12">The sequence shown here is derived from an EMBL/GenBank/DDBJ whole genome shotgun (WGS) entry which is preliminary data.</text>
</comment>
<feature type="domain" description="Rieske" evidence="11">
    <location>
        <begin position="95"/>
        <end position="186"/>
    </location>
</feature>
<keyword evidence="6" id="KW-0411">Iron-sulfur</keyword>
<evidence type="ECO:0000256" key="8">
    <source>
        <dbReference type="ARBA" id="ARBA00029586"/>
    </source>
</evidence>
<evidence type="ECO:0000259" key="11">
    <source>
        <dbReference type="PROSITE" id="PS51296"/>
    </source>
</evidence>
<dbReference type="Proteomes" id="UP000569914">
    <property type="component" value="Unassembled WGS sequence"/>
</dbReference>
<evidence type="ECO:0000256" key="9">
    <source>
        <dbReference type="ARBA" id="ARBA00034078"/>
    </source>
</evidence>
<dbReference type="PROSITE" id="PS51318">
    <property type="entry name" value="TAT"/>
    <property type="match status" value="1"/>
</dbReference>
<keyword evidence="7" id="KW-1015">Disulfide bond</keyword>
<dbReference type="InterPro" id="IPR014349">
    <property type="entry name" value="Rieske_Fe-S_prot"/>
</dbReference>
<dbReference type="InterPro" id="IPR005805">
    <property type="entry name" value="Rieske_Fe-S_prot_C"/>
</dbReference>
<dbReference type="AlphaFoldDB" id="A0A7Y9ICC2"/>
<evidence type="ECO:0000256" key="1">
    <source>
        <dbReference type="ARBA" id="ARBA00002494"/>
    </source>
</evidence>
<comment type="cofactor">
    <cofactor evidence="9">
        <name>[2Fe-2S] cluster</name>
        <dbReference type="ChEBI" id="CHEBI:190135"/>
    </cofactor>
</comment>
<dbReference type="RefSeq" id="WP_179756121.1">
    <property type="nucleotide sequence ID" value="NZ_JACCBU010000001.1"/>
</dbReference>
<dbReference type="GO" id="GO:0004497">
    <property type="term" value="F:monooxygenase activity"/>
    <property type="evidence" value="ECO:0007669"/>
    <property type="project" value="UniProtKB-ARBA"/>
</dbReference>
<keyword evidence="4" id="KW-0479">Metal-binding</keyword>
<evidence type="ECO:0000256" key="10">
    <source>
        <dbReference type="SAM" id="MobiDB-lite"/>
    </source>
</evidence>
<protein>
    <recommendedName>
        <fullName evidence="2">Cytochrome bc1 complex Rieske iron-sulfur subunit</fullName>
    </recommendedName>
    <alternativeName>
        <fullName evidence="8">Cytochrome bc1 reductase complex subunit QcrA</fullName>
    </alternativeName>
</protein>
<keyword evidence="5" id="KW-0408">Iron</keyword>
<evidence type="ECO:0000256" key="5">
    <source>
        <dbReference type="ARBA" id="ARBA00023004"/>
    </source>
</evidence>
<dbReference type="InterPro" id="IPR036922">
    <property type="entry name" value="Rieske_2Fe-2S_sf"/>
</dbReference>
<dbReference type="PRINTS" id="PR00162">
    <property type="entry name" value="RIESKE"/>
</dbReference>
<accession>A0A7Y9ICC2</accession>
<dbReference type="PANTHER" id="PTHR10134">
    <property type="entry name" value="CYTOCHROME B-C1 COMPLEX SUBUNIT RIESKE, MITOCHONDRIAL"/>
    <property type="match status" value="1"/>
</dbReference>
<proteinExistence type="predicted"/>
<comment type="function">
    <text evidence="1">Iron-sulfur subunit of the cytochrome bc1 complex, an essential component of the respiratory electron transport chain required for ATP synthesis. The bc1 complex catalyzes the oxidation of menaquinol and the reduction of cytochrome c in the respiratory chain. The bc1 complex operates through a Q-cycle mechanism that couples electron transfer to generation of the proton gradient that drives ATP synthesis.</text>
</comment>